<proteinExistence type="predicted"/>
<gene>
    <name evidence="1" type="ORF">D1781_13640</name>
</gene>
<dbReference type="Pfam" id="PF20117">
    <property type="entry name" value="DUF6507"/>
    <property type="match status" value="1"/>
</dbReference>
<dbReference type="InterPro" id="IPR045436">
    <property type="entry name" value="DUF6507"/>
</dbReference>
<name>A0A3A1U6A5_9MICO</name>
<dbReference type="RefSeq" id="WP_119482774.1">
    <property type="nucleotide sequence ID" value="NZ_QXTG01000002.1"/>
</dbReference>
<protein>
    <submittedName>
        <fullName evidence="1">Uncharacterized protein</fullName>
    </submittedName>
</protein>
<sequence length="120" mass="11934">MTGYRVDPAGVNAVIGAVVKSAQPIDKAVTALEGHVSSAATGASSAIVGGALQDAFQTLGAQLQEVRSRVPAVLHGAADAGKAVLEGDETMAQQIVGLATGALTETQVLRSMARGGAVPR</sequence>
<evidence type="ECO:0000313" key="2">
    <source>
        <dbReference type="Proteomes" id="UP000265742"/>
    </source>
</evidence>
<comment type="caution">
    <text evidence="1">The sequence shown here is derived from an EMBL/GenBank/DDBJ whole genome shotgun (WGS) entry which is preliminary data.</text>
</comment>
<evidence type="ECO:0000313" key="1">
    <source>
        <dbReference type="EMBL" id="RIX28464.1"/>
    </source>
</evidence>
<organism evidence="1 2">
    <name type="scientific">Amnibacterium setariae</name>
    <dbReference type="NCBI Taxonomy" id="2306585"/>
    <lineage>
        <taxon>Bacteria</taxon>
        <taxon>Bacillati</taxon>
        <taxon>Actinomycetota</taxon>
        <taxon>Actinomycetes</taxon>
        <taxon>Micrococcales</taxon>
        <taxon>Microbacteriaceae</taxon>
        <taxon>Amnibacterium</taxon>
    </lineage>
</organism>
<dbReference type="OrthoDB" id="4829084at2"/>
<dbReference type="AlphaFoldDB" id="A0A3A1U6A5"/>
<reference evidence="2" key="1">
    <citation type="submission" date="2018-09" db="EMBL/GenBank/DDBJ databases">
        <authorList>
            <person name="Kim I."/>
        </authorList>
    </citation>
    <scope>NUCLEOTIDE SEQUENCE [LARGE SCALE GENOMIC DNA]</scope>
    <source>
        <strain evidence="2">DD4a</strain>
    </source>
</reference>
<keyword evidence="2" id="KW-1185">Reference proteome</keyword>
<dbReference type="EMBL" id="QXTG01000002">
    <property type="protein sequence ID" value="RIX28464.1"/>
    <property type="molecule type" value="Genomic_DNA"/>
</dbReference>
<accession>A0A3A1U6A5</accession>
<dbReference type="Proteomes" id="UP000265742">
    <property type="component" value="Unassembled WGS sequence"/>
</dbReference>